<evidence type="ECO:0000313" key="8">
    <source>
        <dbReference type="EMBL" id="KAG9189870.1"/>
    </source>
</evidence>
<keyword evidence="3" id="KW-0813">Transport</keyword>
<comment type="caution">
    <text evidence="8">The sequence shown here is derived from an EMBL/GenBank/DDBJ whole genome shotgun (WGS) entry which is preliminary data.</text>
</comment>
<name>A0AAD4I5R4_9PLEO</name>
<dbReference type="InterPro" id="IPR003663">
    <property type="entry name" value="Sugar/inositol_transpt"/>
</dbReference>
<protein>
    <recommendedName>
        <fullName evidence="10">Major facilitator superfamily (MFS) profile domain-containing protein</fullName>
    </recommendedName>
</protein>
<dbReference type="Gene3D" id="1.20.1250.20">
    <property type="entry name" value="MFS general substrate transporter like domains"/>
    <property type="match status" value="1"/>
</dbReference>
<accession>A0AAD4I5R4</accession>
<dbReference type="SUPFAM" id="SSF103473">
    <property type="entry name" value="MFS general substrate transporter"/>
    <property type="match status" value="1"/>
</dbReference>
<comment type="similarity">
    <text evidence="2">Belongs to the major facilitator superfamily. Sugar transporter (TC 2.A.1.1) family.</text>
</comment>
<evidence type="ECO:0000256" key="5">
    <source>
        <dbReference type="ARBA" id="ARBA00022989"/>
    </source>
</evidence>
<dbReference type="InterPro" id="IPR005829">
    <property type="entry name" value="Sugar_transporter_CS"/>
</dbReference>
<dbReference type="InterPro" id="IPR005828">
    <property type="entry name" value="MFS_sugar_transport-like"/>
</dbReference>
<dbReference type="InterPro" id="IPR050360">
    <property type="entry name" value="MFS_Sugar_Transporters"/>
</dbReference>
<evidence type="ECO:0000256" key="7">
    <source>
        <dbReference type="SAM" id="Phobius"/>
    </source>
</evidence>
<keyword evidence="9" id="KW-1185">Reference proteome</keyword>
<evidence type="ECO:0000256" key="6">
    <source>
        <dbReference type="ARBA" id="ARBA00023136"/>
    </source>
</evidence>
<evidence type="ECO:0008006" key="10">
    <source>
        <dbReference type="Google" id="ProtNLM"/>
    </source>
</evidence>
<dbReference type="PANTHER" id="PTHR48022:SF37">
    <property type="entry name" value="MAJOR FACILITATOR SUPERFAMILY (MFS) PROFILE DOMAIN-CONTAINING PROTEIN-RELATED"/>
    <property type="match status" value="1"/>
</dbReference>
<dbReference type="GO" id="GO:0016020">
    <property type="term" value="C:membrane"/>
    <property type="evidence" value="ECO:0007669"/>
    <property type="project" value="UniProtKB-SubCell"/>
</dbReference>
<feature type="transmembrane region" description="Helical" evidence="7">
    <location>
        <begin position="201"/>
        <end position="223"/>
    </location>
</feature>
<evidence type="ECO:0000256" key="1">
    <source>
        <dbReference type="ARBA" id="ARBA00004141"/>
    </source>
</evidence>
<reference evidence="8" key="1">
    <citation type="submission" date="2021-07" db="EMBL/GenBank/DDBJ databases">
        <title>Genome Resource of American Ginseng Black Spot Pathogen Alternaria panax.</title>
        <authorList>
            <person name="Qiu C."/>
            <person name="Wang W."/>
            <person name="Liu Z."/>
        </authorList>
    </citation>
    <scope>NUCLEOTIDE SEQUENCE</scope>
    <source>
        <strain evidence="8">BNCC115425</strain>
    </source>
</reference>
<keyword evidence="4 7" id="KW-0812">Transmembrane</keyword>
<keyword evidence="6 7" id="KW-0472">Membrane</keyword>
<dbReference type="EMBL" id="JAANER010000005">
    <property type="protein sequence ID" value="KAG9189870.1"/>
    <property type="molecule type" value="Genomic_DNA"/>
</dbReference>
<dbReference type="PANTHER" id="PTHR48022">
    <property type="entry name" value="PLASTIDIC GLUCOSE TRANSPORTER 4"/>
    <property type="match status" value="1"/>
</dbReference>
<dbReference type="InterPro" id="IPR036259">
    <property type="entry name" value="MFS_trans_sf"/>
</dbReference>
<dbReference type="GO" id="GO:0005351">
    <property type="term" value="F:carbohydrate:proton symporter activity"/>
    <property type="evidence" value="ECO:0007669"/>
    <property type="project" value="TreeGrafter"/>
</dbReference>
<evidence type="ECO:0000256" key="2">
    <source>
        <dbReference type="ARBA" id="ARBA00010992"/>
    </source>
</evidence>
<dbReference type="Pfam" id="PF00083">
    <property type="entry name" value="Sugar_tr"/>
    <property type="match status" value="2"/>
</dbReference>
<gene>
    <name evidence="8" type="ORF">G6011_06738</name>
</gene>
<evidence type="ECO:0000256" key="4">
    <source>
        <dbReference type="ARBA" id="ARBA00022692"/>
    </source>
</evidence>
<evidence type="ECO:0000256" key="3">
    <source>
        <dbReference type="ARBA" id="ARBA00022448"/>
    </source>
</evidence>
<sequence length="254" mass="28792">MAWAIFVVGGTIQIAGVVIGMLYAGRFIAGFGVGFLIMIIPIYQAEITHRRIRRKLDGLRLLPHLDRDSDNCEWRIPLAVQIIPALFLGSLIYMFPESSRWLCDHDRAGEGLRNLALLHAHADISDPYVLAEFDVIQAQIRAGRLQKKKETYLNLVRNWPNLRRTLLACFIQAECQMTGVSAIQYFSPQVYAQIGITSSQFLLFNGINAIIAFLGTFVCILTIDRIGRRPLEIYVRHVLDQRDPYPAIPGIRNQ</sequence>
<feature type="transmembrane region" description="Helical" evidence="7">
    <location>
        <begin position="12"/>
        <end position="45"/>
    </location>
</feature>
<organism evidence="8 9">
    <name type="scientific">Alternaria panax</name>
    <dbReference type="NCBI Taxonomy" id="48097"/>
    <lineage>
        <taxon>Eukaryota</taxon>
        <taxon>Fungi</taxon>
        <taxon>Dikarya</taxon>
        <taxon>Ascomycota</taxon>
        <taxon>Pezizomycotina</taxon>
        <taxon>Dothideomycetes</taxon>
        <taxon>Pleosporomycetidae</taxon>
        <taxon>Pleosporales</taxon>
        <taxon>Pleosporineae</taxon>
        <taxon>Pleosporaceae</taxon>
        <taxon>Alternaria</taxon>
        <taxon>Alternaria sect. Panax</taxon>
    </lineage>
</organism>
<dbReference type="PROSITE" id="PS00217">
    <property type="entry name" value="SUGAR_TRANSPORT_2"/>
    <property type="match status" value="1"/>
</dbReference>
<dbReference type="PRINTS" id="PR00171">
    <property type="entry name" value="SUGRTRNSPORT"/>
</dbReference>
<proteinExistence type="inferred from homology"/>
<keyword evidence="5 7" id="KW-1133">Transmembrane helix</keyword>
<comment type="subcellular location">
    <subcellularLocation>
        <location evidence="1">Membrane</location>
        <topology evidence="1">Multi-pass membrane protein</topology>
    </subcellularLocation>
</comment>
<dbReference type="AlphaFoldDB" id="A0AAD4I5R4"/>
<dbReference type="Proteomes" id="UP001199106">
    <property type="component" value="Unassembled WGS sequence"/>
</dbReference>
<evidence type="ECO:0000313" key="9">
    <source>
        <dbReference type="Proteomes" id="UP001199106"/>
    </source>
</evidence>